<evidence type="ECO:0000313" key="1">
    <source>
        <dbReference type="EMBL" id="CAL5989110.1"/>
    </source>
</evidence>
<evidence type="ECO:0000313" key="2">
    <source>
        <dbReference type="Proteomes" id="UP001642409"/>
    </source>
</evidence>
<comment type="caution">
    <text evidence="1">The sequence shown here is derived from an EMBL/GenBank/DDBJ whole genome shotgun (WGS) entry which is preliminary data.</text>
</comment>
<protein>
    <submittedName>
        <fullName evidence="1">Hypothetical_protein</fullName>
    </submittedName>
</protein>
<gene>
    <name evidence="1" type="ORF">HINF_LOCUS10702</name>
</gene>
<sequence length="155" mass="17539">MKKLDLIENELAIKELGISQDSGTVEYTDYTSNIDLNPKQQTIQTTKRLRTYIYELDYISAYAQSLLNQGFPKDSSIEDMLQLSRNIGISRNGIYEQYVQSNLEKRYAEAAPFEAFAAQKQRRNMFPLMNAKGPEIISVLAQVNASNNVSTTADV</sequence>
<proteinExistence type="predicted"/>
<reference evidence="1 2" key="1">
    <citation type="submission" date="2024-07" db="EMBL/GenBank/DDBJ databases">
        <authorList>
            <person name="Akdeniz Z."/>
        </authorList>
    </citation>
    <scope>NUCLEOTIDE SEQUENCE [LARGE SCALE GENOMIC DNA]</scope>
</reference>
<name>A0ABP1H8Y3_9EUKA</name>
<accession>A0ABP1H8Y3</accession>
<dbReference type="EMBL" id="CAXDID020000023">
    <property type="protein sequence ID" value="CAL5989110.1"/>
    <property type="molecule type" value="Genomic_DNA"/>
</dbReference>
<dbReference type="Proteomes" id="UP001642409">
    <property type="component" value="Unassembled WGS sequence"/>
</dbReference>
<organism evidence="1 2">
    <name type="scientific">Hexamita inflata</name>
    <dbReference type="NCBI Taxonomy" id="28002"/>
    <lineage>
        <taxon>Eukaryota</taxon>
        <taxon>Metamonada</taxon>
        <taxon>Diplomonadida</taxon>
        <taxon>Hexamitidae</taxon>
        <taxon>Hexamitinae</taxon>
        <taxon>Hexamita</taxon>
    </lineage>
</organism>
<keyword evidence="2" id="KW-1185">Reference proteome</keyword>